<feature type="domain" description="Glycosyltransferase subfamily 4-like N-terminal" evidence="5">
    <location>
        <begin position="15"/>
        <end position="209"/>
    </location>
</feature>
<dbReference type="Pfam" id="PF00534">
    <property type="entry name" value="Glycos_transf_1"/>
    <property type="match status" value="1"/>
</dbReference>
<dbReference type="SUPFAM" id="SSF53756">
    <property type="entry name" value="UDP-Glycosyltransferase/glycogen phosphorylase"/>
    <property type="match status" value="1"/>
</dbReference>
<dbReference type="EMBL" id="JANQDL010000112">
    <property type="protein sequence ID" value="MDH6065483.1"/>
    <property type="molecule type" value="Genomic_DNA"/>
</dbReference>
<organism evidence="6 7">
    <name type="scientific">Umezakia ovalisporum FSS-62</name>
    <dbReference type="NCBI Taxonomy" id="2971776"/>
    <lineage>
        <taxon>Bacteria</taxon>
        <taxon>Bacillati</taxon>
        <taxon>Cyanobacteriota</taxon>
        <taxon>Cyanophyceae</taxon>
        <taxon>Nostocales</taxon>
        <taxon>Nodulariaceae</taxon>
        <taxon>Umezakia</taxon>
    </lineage>
</organism>
<dbReference type="InterPro" id="IPR001296">
    <property type="entry name" value="Glyco_trans_1"/>
</dbReference>
<name>A0AA43H1L2_9CYAN</name>
<sequence>MKIAFIVGEFPVVSETFILNQITGLIERGHQVDIYANPPNDTYKFHPDVEKYDLLSHTYYSPKLPQNYLLRFLKAIGLILKNFKKAPMVVLRSLNIFKYARRAASLRLLYSVMQLLDAQPYDIIHCQFGILGLEGMILRDIGAIKGKLITTFRGYDISWFVKKHGEHIYDSLFAEGDFFMANCEYFRKRAIQLGCNPQKLVVHGSGIDSSLFPFKIRQPQASRKIRIATTGRLIEKKGIEYAIRAVAKVAKFHPNIEYNIIGDGLLKRELQKLIDSLKISDKVQLLGWKNQPEIVDILDKSDIFIAPSITAKDGNQDAPVNTLKEAMIMGLPVIATLHGGIPELVKDGVSGFLVPERDSNAIASKLNYLIAHPEIWSTMGQAGRVYVESHYDLNKLNDRLVEIYQQVMMNNLCSQEKLLAPMLHINYENISNVK</sequence>
<dbReference type="InterPro" id="IPR028098">
    <property type="entry name" value="Glyco_trans_4-like_N"/>
</dbReference>
<protein>
    <submittedName>
        <fullName evidence="6">Glycosyltransferase</fullName>
        <ecNumber evidence="6">2.4.-.-</ecNumber>
    </submittedName>
</protein>
<comment type="caution">
    <text evidence="6">The sequence shown here is derived from an EMBL/GenBank/DDBJ whole genome shotgun (WGS) entry which is preliminary data.</text>
</comment>
<dbReference type="PANTHER" id="PTHR12526">
    <property type="entry name" value="GLYCOSYLTRANSFERASE"/>
    <property type="match status" value="1"/>
</dbReference>
<evidence type="ECO:0000313" key="6">
    <source>
        <dbReference type="EMBL" id="MDH6065483.1"/>
    </source>
</evidence>
<feature type="domain" description="Glycosyl transferase family 1" evidence="4">
    <location>
        <begin position="221"/>
        <end position="384"/>
    </location>
</feature>
<keyword evidence="2 6" id="KW-0328">Glycosyltransferase</keyword>
<evidence type="ECO:0000259" key="4">
    <source>
        <dbReference type="Pfam" id="PF00534"/>
    </source>
</evidence>
<dbReference type="PANTHER" id="PTHR12526:SF640">
    <property type="entry name" value="COLANIC ACID BIOSYNTHESIS GLYCOSYLTRANSFERASE WCAL-RELATED"/>
    <property type="match status" value="1"/>
</dbReference>
<evidence type="ECO:0000256" key="1">
    <source>
        <dbReference type="ARBA" id="ARBA00009481"/>
    </source>
</evidence>
<dbReference type="Gene3D" id="3.40.50.2000">
    <property type="entry name" value="Glycogen Phosphorylase B"/>
    <property type="match status" value="2"/>
</dbReference>
<dbReference type="Proteomes" id="UP001159370">
    <property type="component" value="Unassembled WGS sequence"/>
</dbReference>
<dbReference type="Pfam" id="PF13439">
    <property type="entry name" value="Glyco_transf_4"/>
    <property type="match status" value="1"/>
</dbReference>
<keyword evidence="3 6" id="KW-0808">Transferase</keyword>
<evidence type="ECO:0000256" key="2">
    <source>
        <dbReference type="ARBA" id="ARBA00022676"/>
    </source>
</evidence>
<dbReference type="GO" id="GO:0016757">
    <property type="term" value="F:glycosyltransferase activity"/>
    <property type="evidence" value="ECO:0007669"/>
    <property type="project" value="UniProtKB-KW"/>
</dbReference>
<accession>A0AA43H1L2</accession>
<evidence type="ECO:0000256" key="3">
    <source>
        <dbReference type="ARBA" id="ARBA00022679"/>
    </source>
</evidence>
<dbReference type="AlphaFoldDB" id="A0AA43H1L2"/>
<reference evidence="6 7" key="1">
    <citation type="journal article" date="2023" name="J. Phycol.">
        <title>Chrysosporum ovalisporum is synonymous with the true-branching cyanobacterium Umezakia natans (Nostocales/Aphanizomenonaceae).</title>
        <authorList>
            <person name="McGregor G.B."/>
            <person name="Sendall B.C."/>
            <person name="Niiyama Y."/>
            <person name="Tuji A."/>
            <person name="Willis A."/>
        </authorList>
    </citation>
    <scope>NUCLEOTIDE SEQUENCE [LARGE SCALE GENOMIC DNA]</scope>
    <source>
        <strain evidence="6 7">FSS-62</strain>
    </source>
</reference>
<evidence type="ECO:0000259" key="5">
    <source>
        <dbReference type="Pfam" id="PF13439"/>
    </source>
</evidence>
<dbReference type="EC" id="2.4.-.-" evidence="6"/>
<evidence type="ECO:0000313" key="7">
    <source>
        <dbReference type="Proteomes" id="UP001159370"/>
    </source>
</evidence>
<dbReference type="RefSeq" id="WP_280657650.1">
    <property type="nucleotide sequence ID" value="NZ_JANQDL010000112.1"/>
</dbReference>
<proteinExistence type="inferred from homology"/>
<comment type="similarity">
    <text evidence="1">Belongs to the glycosyltransferase group 1 family. Glycosyltransferase 4 subfamily.</text>
</comment>
<gene>
    <name evidence="6" type="ORF">NWP23_17335</name>
</gene>